<dbReference type="RefSeq" id="WP_157993513.1">
    <property type="nucleotide sequence ID" value="NZ_LR217703.1"/>
</dbReference>
<keyword evidence="1 2" id="KW-0808">Transferase</keyword>
<dbReference type="GO" id="GO:0006260">
    <property type="term" value="P:DNA replication"/>
    <property type="evidence" value="ECO:0007669"/>
    <property type="project" value="UniProtKB-KW"/>
</dbReference>
<accession>A0A451D2A4</accession>
<keyword evidence="1 2" id="KW-0548">Nucleotidyltransferase</keyword>
<dbReference type="Proteomes" id="UP000294412">
    <property type="component" value="Chromosome"/>
</dbReference>
<comment type="function">
    <text evidence="1">Part of the beta sliding clamp loading complex, which hydrolyzes ATP to load the beta clamp onto primed DNA to form the DNA replication pre-initiation complex. DNA polymerase III is a complex, multichain enzyme responsible for most of the replicative synthesis in bacteria. This DNA polymerase also exhibits 3' to 5' exonuclease activity.</text>
</comment>
<dbReference type="GO" id="GO:0003887">
    <property type="term" value="F:DNA-directed DNA polymerase activity"/>
    <property type="evidence" value="ECO:0007669"/>
    <property type="project" value="UniProtKB-KW"/>
</dbReference>
<dbReference type="AlphaFoldDB" id="A0A451D2A4"/>
<dbReference type="Gene3D" id="3.40.50.10220">
    <property type="entry name" value="DNA polymerase III, psi subunit"/>
    <property type="match status" value="1"/>
</dbReference>
<organism evidence="2 3">
    <name type="scientific">Candidatus Erwinia haradaeae</name>
    <dbReference type="NCBI Taxonomy" id="1922217"/>
    <lineage>
        <taxon>Bacteria</taxon>
        <taxon>Pseudomonadati</taxon>
        <taxon>Pseudomonadota</taxon>
        <taxon>Gammaproteobacteria</taxon>
        <taxon>Enterobacterales</taxon>
        <taxon>Erwiniaceae</taxon>
        <taxon>Erwinia</taxon>
    </lineage>
</organism>
<dbReference type="PIRSF" id="PIRSF029225">
    <property type="entry name" value="DNA_pol_III_psi"/>
    <property type="match status" value="1"/>
</dbReference>
<evidence type="ECO:0000256" key="1">
    <source>
        <dbReference type="PIRNR" id="PIRNR029225"/>
    </source>
</evidence>
<dbReference type="Pfam" id="PF03603">
    <property type="entry name" value="DNA_III_psi"/>
    <property type="match status" value="1"/>
</dbReference>
<protein>
    <recommendedName>
        <fullName evidence="1">DNA polymerase III subunit psi</fullName>
    </recommendedName>
</protein>
<reference evidence="2 3" key="1">
    <citation type="submission" date="2019-02" db="EMBL/GenBank/DDBJ databases">
        <authorList>
            <person name="Manzano-Marin A."/>
            <person name="Manzano-Marin A."/>
        </authorList>
    </citation>
    <scope>NUCLEOTIDE SEQUENCE [LARGE SCALE GENOMIC DNA]</scope>
    <source>
        <strain evidence="2 3">ErCicuneomaculata</strain>
    </source>
</reference>
<proteinExistence type="predicted"/>
<dbReference type="InterPro" id="IPR036654">
    <property type="entry name" value="DNA_pol_III_psi_sf"/>
</dbReference>
<dbReference type="EMBL" id="LR217703">
    <property type="protein sequence ID" value="VFP79749.1"/>
    <property type="molecule type" value="Genomic_DNA"/>
</dbReference>
<keyword evidence="1" id="KW-0235">DNA replication</keyword>
<sequence>MFDRRDFLLHKIGIMQYIPRRAYAIQDQMEIKSIADIRLIIVSDILLSLTDPLVSDILCTLHLNARQVRNFTVQNLEVLSSYIHCCYGWFLGVSVPKMFTGIQIISPSLPKLYKSLDAKKQLWKQIYTYQLDTICLAR</sequence>
<evidence type="ECO:0000313" key="2">
    <source>
        <dbReference type="EMBL" id="VFP79749.1"/>
    </source>
</evidence>
<dbReference type="InterPro" id="IPR004615">
    <property type="entry name" value="DNA_pol_III_psi"/>
</dbReference>
<keyword evidence="1" id="KW-0239">DNA-directed DNA polymerase</keyword>
<gene>
    <name evidence="2" type="primary">holD</name>
    <name evidence="2" type="ORF">ERCICUMA2628_290</name>
</gene>
<dbReference type="SUPFAM" id="SSF102220">
    <property type="entry name" value="DNA polymerase III psi subunit"/>
    <property type="match status" value="1"/>
</dbReference>
<evidence type="ECO:0000313" key="3">
    <source>
        <dbReference type="Proteomes" id="UP000294412"/>
    </source>
</evidence>
<dbReference type="GO" id="GO:0008408">
    <property type="term" value="F:3'-5' exonuclease activity"/>
    <property type="evidence" value="ECO:0007669"/>
    <property type="project" value="InterPro"/>
</dbReference>
<name>A0A451D2A4_9GAMM</name>
<dbReference type="OrthoDB" id="5682636at2"/>